<feature type="transmembrane region" description="Helical" evidence="8">
    <location>
        <begin position="117"/>
        <end position="138"/>
    </location>
</feature>
<keyword evidence="3" id="KW-0813">Transport</keyword>
<feature type="transmembrane region" description="Helical" evidence="8">
    <location>
        <begin position="84"/>
        <end position="105"/>
    </location>
</feature>
<evidence type="ECO:0000256" key="6">
    <source>
        <dbReference type="ARBA" id="ARBA00022989"/>
    </source>
</evidence>
<keyword evidence="4" id="KW-1003">Cell membrane</keyword>
<dbReference type="AlphaFoldDB" id="A0A160KR61"/>
<evidence type="ECO:0000256" key="5">
    <source>
        <dbReference type="ARBA" id="ARBA00022692"/>
    </source>
</evidence>
<protein>
    <submittedName>
        <fullName evidence="10">Protein RarD</fullName>
    </submittedName>
</protein>
<dbReference type="PATRIC" id="fig|33888.3.peg.702"/>
<evidence type="ECO:0000256" key="8">
    <source>
        <dbReference type="SAM" id="Phobius"/>
    </source>
</evidence>
<feature type="transmembrane region" description="Helical" evidence="8">
    <location>
        <begin position="173"/>
        <end position="189"/>
    </location>
</feature>
<dbReference type="InterPro" id="IPR037185">
    <property type="entry name" value="EmrE-like"/>
</dbReference>
<dbReference type="Proteomes" id="UP000077071">
    <property type="component" value="Chromosome"/>
</dbReference>
<proteinExistence type="inferred from homology"/>
<feature type="transmembrane region" description="Helical" evidence="8">
    <location>
        <begin position="317"/>
        <end position="336"/>
    </location>
</feature>
<keyword evidence="6 8" id="KW-1133">Transmembrane helix</keyword>
<dbReference type="PANTHER" id="PTHR22911">
    <property type="entry name" value="ACYL-MALONYL CONDENSING ENZYME-RELATED"/>
    <property type="match status" value="1"/>
</dbReference>
<accession>A0A160KR61</accession>
<comment type="similarity">
    <text evidence="2">Belongs to the EamA transporter family.</text>
</comment>
<evidence type="ECO:0000313" key="10">
    <source>
        <dbReference type="EMBL" id="AND15787.1"/>
    </source>
</evidence>
<gene>
    <name evidence="10" type="ORF">A6122_0631</name>
</gene>
<evidence type="ECO:0000259" key="9">
    <source>
        <dbReference type="Pfam" id="PF00892"/>
    </source>
</evidence>
<dbReference type="Pfam" id="PF00892">
    <property type="entry name" value="EamA"/>
    <property type="match status" value="1"/>
</dbReference>
<sequence length="346" mass="36789">MQRRSATLCLRSIGGVSSSHPTAESASSTTGAPVGEAVEAPAATKDSSPMSGTGLIFAFSAYLLWGAMPLYFIAMAPASPFEIVAFRVLFSLVFCAILLTVLRGWRSFGAVVRRPRMLGVMAIAGVLIYINWQVYVIATTTGHVIEAALGYFMNPLVTVLLGVLVLRERLRPLQWVAMGVSAVAVLVIAVGYGSFPWISLALAFSFGFYGLVKSRVGGTVDAVGGLTLETLWLTPLAIVQLIVVGSTVGLTLTTEGTGHALILASAGVVTAVPLLLFAGAARRLPLSIVGFVQYLTPFLQFLVGAFVLHEEMPLERWIGFALVWAALAIFSGDLVAAERRRRRSAV</sequence>
<dbReference type="InterPro" id="IPR000620">
    <property type="entry name" value="EamA_dom"/>
</dbReference>
<feature type="transmembrane region" description="Helical" evidence="8">
    <location>
        <begin position="284"/>
        <end position="305"/>
    </location>
</feature>
<reference evidence="10 11" key="1">
    <citation type="submission" date="2016-05" db="EMBL/GenBank/DDBJ databases">
        <title>Complete genome sequence of Rathayibacter tritici NCPPB 1953.</title>
        <authorList>
            <person name="Park J."/>
            <person name="Lee H.-H."/>
            <person name="Lee S.-W."/>
            <person name="Seo Y.-S."/>
        </authorList>
    </citation>
    <scope>NUCLEOTIDE SEQUENCE [LARGE SCALE GENOMIC DNA]</scope>
    <source>
        <strain evidence="10 11">NCPPB 1953</strain>
    </source>
</reference>
<evidence type="ECO:0000256" key="1">
    <source>
        <dbReference type="ARBA" id="ARBA00004651"/>
    </source>
</evidence>
<evidence type="ECO:0000256" key="3">
    <source>
        <dbReference type="ARBA" id="ARBA00022448"/>
    </source>
</evidence>
<feature type="transmembrane region" description="Helical" evidence="8">
    <location>
        <begin position="144"/>
        <end position="166"/>
    </location>
</feature>
<dbReference type="EMBL" id="CP015515">
    <property type="protein sequence ID" value="AND15787.1"/>
    <property type="molecule type" value="Genomic_DNA"/>
</dbReference>
<dbReference type="NCBIfam" id="TIGR00688">
    <property type="entry name" value="rarD"/>
    <property type="match status" value="1"/>
</dbReference>
<feature type="transmembrane region" description="Helical" evidence="8">
    <location>
        <begin position="55"/>
        <end position="78"/>
    </location>
</feature>
<evidence type="ECO:0000256" key="4">
    <source>
        <dbReference type="ARBA" id="ARBA00022475"/>
    </source>
</evidence>
<feature type="transmembrane region" description="Helical" evidence="8">
    <location>
        <begin position="195"/>
        <end position="212"/>
    </location>
</feature>
<feature type="transmembrane region" description="Helical" evidence="8">
    <location>
        <begin position="232"/>
        <end position="252"/>
    </location>
</feature>
<keyword evidence="11" id="KW-1185">Reference proteome</keyword>
<dbReference type="SUPFAM" id="SSF103481">
    <property type="entry name" value="Multidrug resistance efflux transporter EmrE"/>
    <property type="match status" value="2"/>
</dbReference>
<evidence type="ECO:0000256" key="2">
    <source>
        <dbReference type="ARBA" id="ARBA00007362"/>
    </source>
</evidence>
<evidence type="ECO:0000256" key="7">
    <source>
        <dbReference type="ARBA" id="ARBA00023136"/>
    </source>
</evidence>
<feature type="domain" description="EamA" evidence="9">
    <location>
        <begin position="53"/>
        <end position="189"/>
    </location>
</feature>
<keyword evidence="7 8" id="KW-0472">Membrane</keyword>
<dbReference type="GO" id="GO:0005886">
    <property type="term" value="C:plasma membrane"/>
    <property type="evidence" value="ECO:0007669"/>
    <property type="project" value="UniProtKB-SubCell"/>
</dbReference>
<feature type="transmembrane region" description="Helical" evidence="8">
    <location>
        <begin position="258"/>
        <end position="277"/>
    </location>
</feature>
<dbReference type="STRING" id="33888.A6122_0631"/>
<dbReference type="InterPro" id="IPR004626">
    <property type="entry name" value="RarD"/>
</dbReference>
<keyword evidence="5 8" id="KW-0812">Transmembrane</keyword>
<comment type="subcellular location">
    <subcellularLocation>
        <location evidence="1">Cell membrane</location>
        <topology evidence="1">Multi-pass membrane protein</topology>
    </subcellularLocation>
</comment>
<evidence type="ECO:0000313" key="11">
    <source>
        <dbReference type="Proteomes" id="UP000077071"/>
    </source>
</evidence>
<dbReference type="KEGG" id="rtn:A6122_0631"/>
<dbReference type="PANTHER" id="PTHR22911:SF137">
    <property type="entry name" value="SOLUTE CARRIER FAMILY 35 MEMBER G2-RELATED"/>
    <property type="match status" value="1"/>
</dbReference>
<organism evidence="10 11">
    <name type="scientific">Rathayibacter tritici</name>
    <dbReference type="NCBI Taxonomy" id="33888"/>
    <lineage>
        <taxon>Bacteria</taxon>
        <taxon>Bacillati</taxon>
        <taxon>Actinomycetota</taxon>
        <taxon>Actinomycetes</taxon>
        <taxon>Micrococcales</taxon>
        <taxon>Microbacteriaceae</taxon>
        <taxon>Rathayibacter</taxon>
    </lineage>
</organism>
<dbReference type="Gene3D" id="1.10.3730.20">
    <property type="match status" value="1"/>
</dbReference>
<name>A0A160KR61_9MICO</name>